<gene>
    <name evidence="3" type="ORF">MCHLDSM_01792</name>
</gene>
<feature type="transmembrane region" description="Helical" evidence="2">
    <location>
        <begin position="168"/>
        <end position="188"/>
    </location>
</feature>
<evidence type="ECO:0000313" key="3">
    <source>
        <dbReference type="EMBL" id="KMO79124.1"/>
    </source>
</evidence>
<dbReference type="Pfam" id="PF03988">
    <property type="entry name" value="DUF347"/>
    <property type="match status" value="3"/>
</dbReference>
<feature type="transmembrane region" description="Helical" evidence="2">
    <location>
        <begin position="143"/>
        <end position="162"/>
    </location>
</feature>
<evidence type="ECO:0000256" key="1">
    <source>
        <dbReference type="SAM" id="MobiDB-lite"/>
    </source>
</evidence>
<dbReference type="AlphaFoldDB" id="A0A0J6W984"/>
<accession>A0A0J6W984</accession>
<feature type="transmembrane region" description="Helical" evidence="2">
    <location>
        <begin position="226"/>
        <end position="248"/>
    </location>
</feature>
<comment type="caution">
    <text evidence="3">The sequence shown here is derived from an EMBL/GenBank/DDBJ whole genome shotgun (WGS) entry which is preliminary data.</text>
</comment>
<feature type="transmembrane region" description="Helical" evidence="2">
    <location>
        <begin position="78"/>
        <end position="97"/>
    </location>
</feature>
<keyword evidence="2" id="KW-1133">Transmembrane helix</keyword>
<keyword evidence="4" id="KW-1185">Reference proteome</keyword>
<dbReference type="EMBL" id="JYNL01000019">
    <property type="protein sequence ID" value="KMO79124.1"/>
    <property type="molecule type" value="Genomic_DNA"/>
</dbReference>
<dbReference type="InterPro" id="IPR007136">
    <property type="entry name" value="DUF347"/>
</dbReference>
<keyword evidence="2" id="KW-0812">Transmembrane</keyword>
<evidence type="ECO:0000313" key="4">
    <source>
        <dbReference type="Proteomes" id="UP000036513"/>
    </source>
</evidence>
<feature type="region of interest" description="Disordered" evidence="1">
    <location>
        <begin position="258"/>
        <end position="277"/>
    </location>
</feature>
<evidence type="ECO:0008006" key="5">
    <source>
        <dbReference type="Google" id="ProtNLM"/>
    </source>
</evidence>
<dbReference type="Proteomes" id="UP000036513">
    <property type="component" value="Unassembled WGS sequence"/>
</dbReference>
<proteinExistence type="predicted"/>
<name>A0A0J6W984_9MYCO</name>
<organism evidence="3 4">
    <name type="scientific">Mycolicibacterium chlorophenolicum</name>
    <dbReference type="NCBI Taxonomy" id="37916"/>
    <lineage>
        <taxon>Bacteria</taxon>
        <taxon>Bacillati</taxon>
        <taxon>Actinomycetota</taxon>
        <taxon>Actinomycetes</taxon>
        <taxon>Mycobacteriales</taxon>
        <taxon>Mycobacteriaceae</taxon>
        <taxon>Mycolicibacterium</taxon>
    </lineage>
</organism>
<dbReference type="STRING" id="37916.MCHLDSM_01792"/>
<keyword evidence="2" id="KW-0472">Membrane</keyword>
<feature type="transmembrane region" description="Helical" evidence="2">
    <location>
        <begin position="103"/>
        <end position="123"/>
    </location>
</feature>
<dbReference type="RefSeq" id="WP_048469573.1">
    <property type="nucleotide sequence ID" value="NZ_JYNL01000019.1"/>
</dbReference>
<dbReference type="PATRIC" id="fig|37916.4.peg.1707"/>
<feature type="transmembrane region" description="Helical" evidence="2">
    <location>
        <begin position="50"/>
        <end position="71"/>
    </location>
</feature>
<evidence type="ECO:0000256" key="2">
    <source>
        <dbReference type="SAM" id="Phobius"/>
    </source>
</evidence>
<sequence>MSSINELHPPIAQSKLLKGKVPQVTSLFWVFKVLTTGLGEAASDAVMRSFGTVAAAVAGVGLLAALFVQFACSRYRPAVYWSAVVLVAVFGTMAADIPASLGAPLWATSTVYLLIAAIVFALWFRREGTLSFSSVTTRSREGFYWAAVLATFALGTAVGDLIADVWGWGNLASGLVFCALIAVPAVAVRVIGLNAVAGFWTAYVLTRPLGASFADWMSVPHGHGGLGLGAPLVAVLWALPVVCLVGYLSVADLRQRSDGPASTAEQGVQLDERATSR</sequence>
<reference evidence="3 4" key="1">
    <citation type="journal article" date="2015" name="Genome Biol. Evol.">
        <title>Characterization of Three Mycobacterium spp. with Potential Use in Bioremediation by Genome Sequencing and Comparative Genomics.</title>
        <authorList>
            <person name="Das S."/>
            <person name="Pettersson B.M."/>
            <person name="Behra P.R."/>
            <person name="Ramesh M."/>
            <person name="Dasgupta S."/>
            <person name="Bhattacharya A."/>
            <person name="Kirsebom L.A."/>
        </authorList>
    </citation>
    <scope>NUCLEOTIDE SEQUENCE [LARGE SCALE GENOMIC DNA]</scope>
    <source>
        <strain evidence="3 4">DSM 43826</strain>
    </source>
</reference>
<feature type="transmembrane region" description="Helical" evidence="2">
    <location>
        <begin position="195"/>
        <end position="214"/>
    </location>
</feature>
<protein>
    <recommendedName>
        <fullName evidence="5">Membrane-anchored protein</fullName>
    </recommendedName>
</protein>